<feature type="transmembrane region" description="Helical" evidence="1">
    <location>
        <begin position="48"/>
        <end position="67"/>
    </location>
</feature>
<evidence type="ECO:0000313" key="2">
    <source>
        <dbReference type="EMBL" id="OZS77785.1"/>
    </source>
</evidence>
<gene>
    <name evidence="2" type="ORF">CF394_08500</name>
</gene>
<keyword evidence="1" id="KW-1133">Transmembrane helix</keyword>
<reference evidence="2 3" key="1">
    <citation type="submission" date="2017-07" db="EMBL/GenBank/DDBJ databases">
        <title>Tetzosporium hominis gen.nov. sp.nov.</title>
        <authorList>
            <person name="Tetz G."/>
            <person name="Tetz V."/>
        </authorList>
    </citation>
    <scope>NUCLEOTIDE SEQUENCE [LARGE SCALE GENOMIC DNA]</scope>
    <source>
        <strain evidence="2 3">VT-49</strain>
    </source>
</reference>
<organism evidence="2 3">
    <name type="scientific">Tetzosporium hominis</name>
    <dbReference type="NCBI Taxonomy" id="2020506"/>
    <lineage>
        <taxon>Bacteria</taxon>
        <taxon>Bacillati</taxon>
        <taxon>Bacillota</taxon>
        <taxon>Bacilli</taxon>
        <taxon>Bacillales</taxon>
        <taxon>Caryophanaceae</taxon>
        <taxon>Tetzosporium</taxon>
    </lineage>
</organism>
<feature type="transmembrane region" description="Helical" evidence="1">
    <location>
        <begin position="87"/>
        <end position="108"/>
    </location>
</feature>
<feature type="transmembrane region" description="Helical" evidence="1">
    <location>
        <begin position="20"/>
        <end position="41"/>
    </location>
</feature>
<name>A0A264W2I7_9BACL</name>
<evidence type="ECO:0000313" key="3">
    <source>
        <dbReference type="Proteomes" id="UP000217065"/>
    </source>
</evidence>
<keyword evidence="1" id="KW-0472">Membrane</keyword>
<comment type="caution">
    <text evidence="2">The sequence shown here is derived from an EMBL/GenBank/DDBJ whole genome shotgun (WGS) entry which is preliminary data.</text>
</comment>
<dbReference type="AlphaFoldDB" id="A0A264W2I7"/>
<proteinExistence type="predicted"/>
<evidence type="ECO:0000256" key="1">
    <source>
        <dbReference type="SAM" id="Phobius"/>
    </source>
</evidence>
<accession>A0A264W2I7</accession>
<protein>
    <submittedName>
        <fullName evidence="2">Uncharacterized protein</fullName>
    </submittedName>
</protein>
<dbReference type="Proteomes" id="UP000217065">
    <property type="component" value="Unassembled WGS sequence"/>
</dbReference>
<sequence length="114" mass="12928">MTMIGLFFEWVQIEFVSGNGLNHWSGIYMLLVTPVALYMVSKEINPKAILGILVSLPLFAIIQFIFFAEILNVSSWDISFSMETVQIGFFVSLLAGVISLISYSAYYFRTRKLV</sequence>
<keyword evidence="1" id="KW-0812">Transmembrane</keyword>
<keyword evidence="3" id="KW-1185">Reference proteome</keyword>
<dbReference type="EMBL" id="NOKQ01000217">
    <property type="protein sequence ID" value="OZS77785.1"/>
    <property type="molecule type" value="Genomic_DNA"/>
</dbReference>